<dbReference type="AlphaFoldDB" id="A0AAD7EBK6"/>
<name>A0AAD7EBK6_9AGAR</name>
<protein>
    <submittedName>
        <fullName evidence="1">Uncharacterized protein</fullName>
    </submittedName>
</protein>
<reference evidence="1" key="1">
    <citation type="submission" date="2023-03" db="EMBL/GenBank/DDBJ databases">
        <title>Massive genome expansion in bonnet fungi (Mycena s.s.) driven by repeated elements and novel gene families across ecological guilds.</title>
        <authorList>
            <consortium name="Lawrence Berkeley National Laboratory"/>
            <person name="Harder C.B."/>
            <person name="Miyauchi S."/>
            <person name="Viragh M."/>
            <person name="Kuo A."/>
            <person name="Thoen E."/>
            <person name="Andreopoulos B."/>
            <person name="Lu D."/>
            <person name="Skrede I."/>
            <person name="Drula E."/>
            <person name="Henrissat B."/>
            <person name="Morin E."/>
            <person name="Kohler A."/>
            <person name="Barry K."/>
            <person name="LaButti K."/>
            <person name="Morin E."/>
            <person name="Salamov A."/>
            <person name="Lipzen A."/>
            <person name="Mereny Z."/>
            <person name="Hegedus B."/>
            <person name="Baldrian P."/>
            <person name="Stursova M."/>
            <person name="Weitz H."/>
            <person name="Taylor A."/>
            <person name="Grigoriev I.V."/>
            <person name="Nagy L.G."/>
            <person name="Martin F."/>
            <person name="Kauserud H."/>
        </authorList>
    </citation>
    <scope>NUCLEOTIDE SEQUENCE</scope>
    <source>
        <strain evidence="1">CBHHK002</strain>
    </source>
</reference>
<sequence>MSCYRPAYPAYPVVPQPPAWAHAREQGQRLDACSFVPGVYCFPIPPPTPAAILNGSYRAEQECIEYFPRHPEFCGRPSMSVSFSVHGHPAPYLKDILKDRVLLDGAHEAVMAENGWSRTRWVLEWPGYNNSPRGLVVAGLSRTALAKEVAICVAIFLRDAAHHSENSAWSPRGVHFGDVRLVAMNYYSRVWVPVLALDTDP</sequence>
<comment type="caution">
    <text evidence="1">The sequence shown here is derived from an EMBL/GenBank/DDBJ whole genome shotgun (WGS) entry which is preliminary data.</text>
</comment>
<dbReference type="EMBL" id="JARIHO010000078">
    <property type="protein sequence ID" value="KAJ7310582.1"/>
    <property type="molecule type" value="Genomic_DNA"/>
</dbReference>
<gene>
    <name evidence="1" type="ORF">DFH08DRAFT_822970</name>
</gene>
<organism evidence="1 2">
    <name type="scientific">Mycena albidolilacea</name>
    <dbReference type="NCBI Taxonomy" id="1033008"/>
    <lineage>
        <taxon>Eukaryota</taxon>
        <taxon>Fungi</taxon>
        <taxon>Dikarya</taxon>
        <taxon>Basidiomycota</taxon>
        <taxon>Agaricomycotina</taxon>
        <taxon>Agaricomycetes</taxon>
        <taxon>Agaricomycetidae</taxon>
        <taxon>Agaricales</taxon>
        <taxon>Marasmiineae</taxon>
        <taxon>Mycenaceae</taxon>
        <taxon>Mycena</taxon>
    </lineage>
</organism>
<evidence type="ECO:0000313" key="1">
    <source>
        <dbReference type="EMBL" id="KAJ7310582.1"/>
    </source>
</evidence>
<keyword evidence="2" id="KW-1185">Reference proteome</keyword>
<dbReference type="Proteomes" id="UP001218218">
    <property type="component" value="Unassembled WGS sequence"/>
</dbReference>
<proteinExistence type="predicted"/>
<evidence type="ECO:0000313" key="2">
    <source>
        <dbReference type="Proteomes" id="UP001218218"/>
    </source>
</evidence>
<accession>A0AAD7EBK6</accession>